<reference evidence="3" key="1">
    <citation type="submission" date="2014-03" db="EMBL/GenBank/DDBJ databases">
        <authorList>
            <person name="Aksoy S."/>
            <person name="Warren W."/>
            <person name="Wilson R.K."/>
        </authorList>
    </citation>
    <scope>NUCLEOTIDE SEQUENCE [LARGE SCALE GENOMIC DNA]</scope>
    <source>
        <strain evidence="3">IAEA</strain>
    </source>
</reference>
<accession>A0A1A9ZND8</accession>
<organism evidence="2 3">
    <name type="scientific">Glossina pallidipes</name>
    <name type="common">Tsetse fly</name>
    <dbReference type="NCBI Taxonomy" id="7398"/>
    <lineage>
        <taxon>Eukaryota</taxon>
        <taxon>Metazoa</taxon>
        <taxon>Ecdysozoa</taxon>
        <taxon>Arthropoda</taxon>
        <taxon>Hexapoda</taxon>
        <taxon>Insecta</taxon>
        <taxon>Pterygota</taxon>
        <taxon>Neoptera</taxon>
        <taxon>Endopterygota</taxon>
        <taxon>Diptera</taxon>
        <taxon>Brachycera</taxon>
        <taxon>Muscomorpha</taxon>
        <taxon>Hippoboscoidea</taxon>
        <taxon>Glossinidae</taxon>
        <taxon>Glossina</taxon>
    </lineage>
</organism>
<feature type="compositionally biased region" description="Polar residues" evidence="1">
    <location>
        <begin position="128"/>
        <end position="146"/>
    </location>
</feature>
<evidence type="ECO:0000256" key="1">
    <source>
        <dbReference type="SAM" id="MobiDB-lite"/>
    </source>
</evidence>
<proteinExistence type="predicted"/>
<dbReference type="Proteomes" id="UP000092445">
    <property type="component" value="Unassembled WGS sequence"/>
</dbReference>
<keyword evidence="3" id="KW-1185">Reference proteome</keyword>
<reference evidence="2" key="2">
    <citation type="submission" date="2020-05" db="UniProtKB">
        <authorList>
            <consortium name="EnsemblMetazoa"/>
        </authorList>
    </citation>
    <scope>IDENTIFICATION</scope>
    <source>
        <strain evidence="2">IAEA</strain>
    </source>
</reference>
<name>A0A1A9ZND8_GLOPL</name>
<dbReference type="EnsemblMetazoa" id="GPAI020039-RA">
    <property type="protein sequence ID" value="GPAI020039-PA"/>
    <property type="gene ID" value="GPAI020039"/>
</dbReference>
<evidence type="ECO:0000313" key="3">
    <source>
        <dbReference type="Proteomes" id="UP000092445"/>
    </source>
</evidence>
<dbReference type="AlphaFoldDB" id="A0A1A9ZND8"/>
<feature type="region of interest" description="Disordered" evidence="1">
    <location>
        <begin position="127"/>
        <end position="146"/>
    </location>
</feature>
<sequence>MSSEPAAHNNMPRSTLDIFTLRNKTPTFSPATALMYNKGSEDERILARLTPPCESLVNWKKINSEEHPSRSHSAFFVSVPRLIVPTTTVPLPGNVKALSIAGTPKGEVLSCKANSADPYITGLLTPSKPKSPNISRISISTNSKTS</sequence>
<evidence type="ECO:0000313" key="2">
    <source>
        <dbReference type="EnsemblMetazoa" id="GPAI020039-PA"/>
    </source>
</evidence>
<protein>
    <submittedName>
        <fullName evidence="2">Uncharacterized protein</fullName>
    </submittedName>
</protein>
<dbReference type="VEuPathDB" id="VectorBase:GPAI020039"/>